<dbReference type="EMBL" id="REGN01004494">
    <property type="protein sequence ID" value="RNA17241.1"/>
    <property type="molecule type" value="Genomic_DNA"/>
</dbReference>
<gene>
    <name evidence="1" type="ORF">BpHYR1_042047</name>
</gene>
<protein>
    <submittedName>
        <fullName evidence="1">Uncharacterized protein</fullName>
    </submittedName>
</protein>
<evidence type="ECO:0000313" key="1">
    <source>
        <dbReference type="EMBL" id="RNA17241.1"/>
    </source>
</evidence>
<sequence>MIQGSIDQCLMSFTKSVKQHRLDNTKRKQKYLMNESNLCPVVTKKRLKSTQKNSINLIISDKIADHDQIDGKYKLKHKSDQRKSKVSKSKFLRNISTSTLIRGKTLTGTWSESKRRSILKSGVFKSNLKALMNSTEMDVRKNLRSSKIFHNSSCSGYSSSGSSEIEFPICTKGQSNECSCEKCWENVFKNESWNESNFLSSTPMVEEPQITEQNMIRKISVKANELKIFQNYLNPKRVEMNAISKKSKSLKRIIKMKENIRAKASKINPGNVLMSNDERNFESHTAMVPISSDENFTKFGDFVVWYV</sequence>
<dbReference type="AlphaFoldDB" id="A0A3M7R1K7"/>
<proteinExistence type="predicted"/>
<name>A0A3M7R1K7_BRAPC</name>
<organism evidence="1 2">
    <name type="scientific">Brachionus plicatilis</name>
    <name type="common">Marine rotifer</name>
    <name type="synonym">Brachionus muelleri</name>
    <dbReference type="NCBI Taxonomy" id="10195"/>
    <lineage>
        <taxon>Eukaryota</taxon>
        <taxon>Metazoa</taxon>
        <taxon>Spiralia</taxon>
        <taxon>Gnathifera</taxon>
        <taxon>Rotifera</taxon>
        <taxon>Eurotatoria</taxon>
        <taxon>Monogononta</taxon>
        <taxon>Pseudotrocha</taxon>
        <taxon>Ploima</taxon>
        <taxon>Brachionidae</taxon>
        <taxon>Brachionus</taxon>
    </lineage>
</organism>
<dbReference type="Proteomes" id="UP000276133">
    <property type="component" value="Unassembled WGS sequence"/>
</dbReference>
<accession>A0A3M7R1K7</accession>
<evidence type="ECO:0000313" key="2">
    <source>
        <dbReference type="Proteomes" id="UP000276133"/>
    </source>
</evidence>
<dbReference type="OrthoDB" id="10201816at2759"/>
<comment type="caution">
    <text evidence="1">The sequence shown here is derived from an EMBL/GenBank/DDBJ whole genome shotgun (WGS) entry which is preliminary data.</text>
</comment>
<reference evidence="1 2" key="1">
    <citation type="journal article" date="2018" name="Sci. Rep.">
        <title>Genomic signatures of local adaptation to the degree of environmental predictability in rotifers.</title>
        <authorList>
            <person name="Franch-Gras L."/>
            <person name="Hahn C."/>
            <person name="Garcia-Roger E.M."/>
            <person name="Carmona M.J."/>
            <person name="Serra M."/>
            <person name="Gomez A."/>
        </authorList>
    </citation>
    <scope>NUCLEOTIDE SEQUENCE [LARGE SCALE GENOMIC DNA]</scope>
    <source>
        <strain evidence="1">HYR1</strain>
    </source>
</reference>
<keyword evidence="2" id="KW-1185">Reference proteome</keyword>